<sequence length="92" mass="10923">MAITIHIRHISHYSLSDSDVLHHQSFKCDEAIITMKMHSILVFMKSLFVIVRQSKIKTKTIKEKKLNQVKKVMKVKNDLVRSILKQTKQYWE</sequence>
<accession>A0A5J4T7U7</accession>
<dbReference type="Proteomes" id="UP000324800">
    <property type="component" value="Unassembled WGS sequence"/>
</dbReference>
<name>A0A5J4T7U7_9EUKA</name>
<comment type="caution">
    <text evidence="1">The sequence shown here is derived from an EMBL/GenBank/DDBJ whole genome shotgun (WGS) entry which is preliminary data.</text>
</comment>
<dbReference type="EMBL" id="SNRW01036173">
    <property type="protein sequence ID" value="KAA6354516.1"/>
    <property type="molecule type" value="Genomic_DNA"/>
</dbReference>
<protein>
    <submittedName>
        <fullName evidence="1">Uncharacterized protein</fullName>
    </submittedName>
</protein>
<gene>
    <name evidence="1" type="ORF">EZS28_049957</name>
</gene>
<evidence type="ECO:0000313" key="1">
    <source>
        <dbReference type="EMBL" id="KAA6354516.1"/>
    </source>
</evidence>
<organism evidence="1 2">
    <name type="scientific">Streblomastix strix</name>
    <dbReference type="NCBI Taxonomy" id="222440"/>
    <lineage>
        <taxon>Eukaryota</taxon>
        <taxon>Metamonada</taxon>
        <taxon>Preaxostyla</taxon>
        <taxon>Oxymonadida</taxon>
        <taxon>Streblomastigidae</taxon>
        <taxon>Streblomastix</taxon>
    </lineage>
</organism>
<proteinExistence type="predicted"/>
<dbReference type="AlphaFoldDB" id="A0A5J4T7U7"/>
<reference evidence="1 2" key="1">
    <citation type="submission" date="2019-03" db="EMBL/GenBank/DDBJ databases">
        <title>Single cell metagenomics reveals metabolic interactions within the superorganism composed of flagellate Streblomastix strix and complex community of Bacteroidetes bacteria on its surface.</title>
        <authorList>
            <person name="Treitli S.C."/>
            <person name="Kolisko M."/>
            <person name="Husnik F."/>
            <person name="Keeling P."/>
            <person name="Hampl V."/>
        </authorList>
    </citation>
    <scope>NUCLEOTIDE SEQUENCE [LARGE SCALE GENOMIC DNA]</scope>
    <source>
        <strain evidence="1">ST1C</strain>
    </source>
</reference>
<evidence type="ECO:0000313" key="2">
    <source>
        <dbReference type="Proteomes" id="UP000324800"/>
    </source>
</evidence>